<dbReference type="STRING" id="380248.SAMN05216251_103127"/>
<feature type="DNA-binding region" description="H-T-H motif" evidence="4">
    <location>
        <begin position="48"/>
        <end position="67"/>
    </location>
</feature>
<protein>
    <submittedName>
        <fullName evidence="7">Transcriptional regulator, TetR family</fullName>
    </submittedName>
</protein>
<keyword evidence="2 4" id="KW-0238">DNA-binding</keyword>
<evidence type="ECO:0000313" key="7">
    <source>
        <dbReference type="EMBL" id="SFE44523.1"/>
    </source>
</evidence>
<dbReference type="GO" id="GO:0000976">
    <property type="term" value="F:transcription cis-regulatory region binding"/>
    <property type="evidence" value="ECO:0007669"/>
    <property type="project" value="TreeGrafter"/>
</dbReference>
<dbReference type="InterPro" id="IPR050109">
    <property type="entry name" value="HTH-type_TetR-like_transc_reg"/>
</dbReference>
<dbReference type="Gene3D" id="1.10.10.60">
    <property type="entry name" value="Homeodomain-like"/>
    <property type="match status" value="1"/>
</dbReference>
<evidence type="ECO:0000256" key="2">
    <source>
        <dbReference type="ARBA" id="ARBA00023125"/>
    </source>
</evidence>
<dbReference type="GO" id="GO:0003700">
    <property type="term" value="F:DNA-binding transcription factor activity"/>
    <property type="evidence" value="ECO:0007669"/>
    <property type="project" value="TreeGrafter"/>
</dbReference>
<keyword evidence="1" id="KW-0805">Transcription regulation</keyword>
<dbReference type="InterPro" id="IPR009057">
    <property type="entry name" value="Homeodomain-like_sf"/>
</dbReference>
<feature type="region of interest" description="Disordered" evidence="5">
    <location>
        <begin position="1"/>
        <end position="25"/>
    </location>
</feature>
<feature type="domain" description="HTH tetR-type" evidence="6">
    <location>
        <begin position="25"/>
        <end position="85"/>
    </location>
</feature>
<dbReference type="InterPro" id="IPR001647">
    <property type="entry name" value="HTH_TetR"/>
</dbReference>
<name>A0A1I2AND9_9ACTN</name>
<evidence type="ECO:0000256" key="3">
    <source>
        <dbReference type="ARBA" id="ARBA00023163"/>
    </source>
</evidence>
<gene>
    <name evidence="7" type="ORF">SAMN05216251_103127</name>
</gene>
<evidence type="ECO:0000256" key="4">
    <source>
        <dbReference type="PROSITE-ProRule" id="PRU00335"/>
    </source>
</evidence>
<evidence type="ECO:0000256" key="1">
    <source>
        <dbReference type="ARBA" id="ARBA00023015"/>
    </source>
</evidence>
<dbReference type="Pfam" id="PF17754">
    <property type="entry name" value="TetR_C_14"/>
    <property type="match status" value="1"/>
</dbReference>
<evidence type="ECO:0000256" key="5">
    <source>
        <dbReference type="SAM" id="MobiDB-lite"/>
    </source>
</evidence>
<sequence>MTTDANAGSDPASDPGPGLRERKKRETRVALSQAAIRLCVERGWANVSVEDIATAANVSERTFRNYFSGKAEAIAASHLERMGRVADRLRARPDDEPLWNSVVRAVEEQFAPRGTPGAGPARDRKRWAEGLRLMLAEPALHGEIVKANAVAQAELAAAIAERTGTDAARDLYPKLLAAVVGACSAVAVEHAMNADPPAPLADVLREAFDALAHGLPVPPRRTA</sequence>
<proteinExistence type="predicted"/>
<dbReference type="PANTHER" id="PTHR30055">
    <property type="entry name" value="HTH-TYPE TRANSCRIPTIONAL REGULATOR RUTR"/>
    <property type="match status" value="1"/>
</dbReference>
<dbReference type="InterPro" id="IPR041347">
    <property type="entry name" value="MftR_C"/>
</dbReference>
<accession>A0A1I2AND9</accession>
<keyword evidence="3" id="KW-0804">Transcription</keyword>
<keyword evidence="8" id="KW-1185">Reference proteome</keyword>
<dbReference type="Proteomes" id="UP000199323">
    <property type="component" value="Unassembled WGS sequence"/>
</dbReference>
<dbReference type="Pfam" id="PF00440">
    <property type="entry name" value="TetR_N"/>
    <property type="match status" value="1"/>
</dbReference>
<evidence type="ECO:0000313" key="8">
    <source>
        <dbReference type="Proteomes" id="UP000199323"/>
    </source>
</evidence>
<evidence type="ECO:0000259" key="6">
    <source>
        <dbReference type="PROSITE" id="PS50977"/>
    </source>
</evidence>
<reference evidence="7 8" key="1">
    <citation type="submission" date="2016-10" db="EMBL/GenBank/DDBJ databases">
        <authorList>
            <person name="de Groot N.N."/>
        </authorList>
    </citation>
    <scope>NUCLEOTIDE SEQUENCE [LARGE SCALE GENOMIC DNA]</scope>
    <source>
        <strain evidence="7 8">CGMCC 4.3510</strain>
    </source>
</reference>
<dbReference type="Gene3D" id="1.10.357.10">
    <property type="entry name" value="Tetracycline Repressor, domain 2"/>
    <property type="match status" value="1"/>
</dbReference>
<dbReference type="AlphaFoldDB" id="A0A1I2AND9"/>
<dbReference type="RefSeq" id="WP_093712373.1">
    <property type="nucleotide sequence ID" value="NZ_FONG01000003.1"/>
</dbReference>
<dbReference type="PANTHER" id="PTHR30055:SF238">
    <property type="entry name" value="MYCOFACTOCIN BIOSYNTHESIS TRANSCRIPTIONAL REGULATOR MFTR-RELATED"/>
    <property type="match status" value="1"/>
</dbReference>
<organism evidence="7 8">
    <name type="scientific">Actinacidiphila alni</name>
    <dbReference type="NCBI Taxonomy" id="380248"/>
    <lineage>
        <taxon>Bacteria</taxon>
        <taxon>Bacillati</taxon>
        <taxon>Actinomycetota</taxon>
        <taxon>Actinomycetes</taxon>
        <taxon>Kitasatosporales</taxon>
        <taxon>Streptomycetaceae</taxon>
        <taxon>Actinacidiphila</taxon>
    </lineage>
</organism>
<dbReference type="EMBL" id="FONG01000003">
    <property type="protein sequence ID" value="SFE44523.1"/>
    <property type="molecule type" value="Genomic_DNA"/>
</dbReference>
<dbReference type="SUPFAM" id="SSF46689">
    <property type="entry name" value="Homeodomain-like"/>
    <property type="match status" value="1"/>
</dbReference>
<dbReference type="PROSITE" id="PS50977">
    <property type="entry name" value="HTH_TETR_2"/>
    <property type="match status" value="1"/>
</dbReference>
<dbReference type="OrthoDB" id="8688418at2"/>